<dbReference type="EMBL" id="CP033240">
    <property type="protein sequence ID" value="AZF81875.1"/>
    <property type="molecule type" value="Genomic_DNA"/>
</dbReference>
<dbReference type="EMBL" id="CP033237">
    <property type="protein sequence ID" value="AZF74040.1"/>
    <property type="molecule type" value="Genomic_DNA"/>
</dbReference>
<evidence type="ECO:0000313" key="2">
    <source>
        <dbReference type="EMBL" id="AKA77013.1"/>
    </source>
</evidence>
<dbReference type="EMBL" id="CP033241">
    <property type="protein sequence ID" value="AZF84448.1"/>
    <property type="molecule type" value="Genomic_DNA"/>
</dbReference>
<evidence type="ECO:0000313" key="4">
    <source>
        <dbReference type="EMBL" id="AZF68800.1"/>
    </source>
</evidence>
<protein>
    <submittedName>
        <fullName evidence="3">DUF1641 domain-containing protein</fullName>
    </submittedName>
</protein>
<dbReference type="PIRSF" id="PIRSF032762">
    <property type="entry name" value="UCP032762"/>
    <property type="match status" value="1"/>
</dbReference>
<reference evidence="11 24" key="6">
    <citation type="journal article" date="2020" name="Nat. Commun.">
        <title>The structures of two archaeal type IV pili illuminate evolutionary relationships.</title>
        <authorList>
            <person name="Wang F."/>
            <person name="Baquero D.P."/>
            <person name="Su Z."/>
            <person name="Beltran L.C."/>
            <person name="Prangishvili D."/>
            <person name="Krupovic M."/>
            <person name="Egelman E.H."/>
        </authorList>
    </citation>
    <scope>NUCLEOTIDE SEQUENCE [LARGE SCALE GENOMIC DNA]</scope>
    <source>
        <strain evidence="11 24">POZ149</strain>
    </source>
</reference>
<evidence type="ECO:0000313" key="17">
    <source>
        <dbReference type="Proteomes" id="UP000267993"/>
    </source>
</evidence>
<evidence type="ECO:0000313" key="22">
    <source>
        <dbReference type="Proteomes" id="UP000278715"/>
    </source>
</evidence>
<evidence type="ECO:0000313" key="23">
    <source>
        <dbReference type="Proteomes" id="UP000282269"/>
    </source>
</evidence>
<evidence type="ECO:0000313" key="16">
    <source>
        <dbReference type="Proteomes" id="UP000076770"/>
    </source>
</evidence>
<dbReference type="EMBL" id="CP033238">
    <property type="protein sequence ID" value="AZF76663.1"/>
    <property type="molecule type" value="Genomic_DNA"/>
</dbReference>
<dbReference type="InterPro" id="IPR012440">
    <property type="entry name" value="DUF1641"/>
</dbReference>
<dbReference type="Proteomes" id="UP000273443">
    <property type="component" value="Chromosome"/>
</dbReference>
<dbReference type="Proteomes" id="UP000076770">
    <property type="component" value="Chromosome i"/>
</dbReference>
<dbReference type="Proteomes" id="UP000267993">
    <property type="component" value="Chromosome"/>
</dbReference>
<dbReference type="Proteomes" id="UP000275843">
    <property type="component" value="Chromosome"/>
</dbReference>
<name>A0A0E3MGU7_SACSO</name>
<evidence type="ECO:0000313" key="9">
    <source>
        <dbReference type="EMBL" id="AZF81875.1"/>
    </source>
</evidence>
<evidence type="ECO:0000313" key="24">
    <source>
        <dbReference type="Proteomes" id="UP000594632"/>
    </source>
</evidence>
<evidence type="ECO:0000313" key="20">
    <source>
        <dbReference type="Proteomes" id="UP000273443"/>
    </source>
</evidence>
<dbReference type="EMBL" id="CP011055">
    <property type="protein sequence ID" value="AKA74317.1"/>
    <property type="molecule type" value="Genomic_DNA"/>
</dbReference>
<dbReference type="Pfam" id="PF07849">
    <property type="entry name" value="DUF1641"/>
    <property type="match status" value="1"/>
</dbReference>
<reference evidence="13 14" key="1">
    <citation type="journal article" date="2015" name="Genome Announc.">
        <title>Complete Genome Sequence of Sulfolobus solfataricus Strain 98/2 and Evolved Derivatives.</title>
        <authorList>
            <person name="McCarthy S."/>
            <person name="Gradnigo J."/>
            <person name="Johnson T."/>
            <person name="Payne S."/>
            <person name="Lipzen A."/>
            <person name="Martin J."/>
            <person name="Schackwitz W."/>
            <person name="Moriyama E."/>
            <person name="Blum P."/>
        </authorList>
    </citation>
    <scope>NUCLEOTIDE SEQUENCE [LARGE SCALE GENOMIC DNA]</scope>
    <source>
        <strain evidence="13">98/2 SULC</strain>
        <strain evidence="1">SARC-B</strain>
        <strain evidence="2">SARC-C</strain>
        <strain evidence="3 15">SULA</strain>
        <strain evidence="14">SULB</strain>
    </source>
</reference>
<dbReference type="EMBL" id="LT549890">
    <property type="protein sequence ID" value="SAI84703.1"/>
    <property type="molecule type" value="Genomic_DNA"/>
</dbReference>
<sequence>MSVSTVDPLEEILKPENLSRLSKIVDALPTIEKVTDKITEMDKKGQVDFLLSLFDQTVSILDAVQKADLINTLISFGMDQLPKIQAIWPILEKLTSERALQLLSQIDIDSTLTALEKLSPIIKKLTDEKVLKVIDQIDYDSLIDSTSKLVPILSKLANERTVKTIEALDIDMLLNLASKMAPTLNKFASLMDQMSSKGQVDMLVNLMEQGISLLDAVQKADLINTLISFGMDQLPKIQAIWPILEKLTSERTLNLIQSLDLDSMFNALEALTPIMKQLTSDKAIKIIQQFDIASTLGALEAAMPLLKKLTDEKTVKIISQIDVNSLLMLTNKLVEMQKSGSLDRLMQLLEIISDPQFVNGLVTVMDKFSKAFKAWVNDIPNARPVGTMGLLRATSDKDVSYALGLMLELAKEVGKSFKS</sequence>
<dbReference type="KEGG" id="ssol:SULB_2123"/>
<evidence type="ECO:0000313" key="6">
    <source>
        <dbReference type="EMBL" id="AZF74040.1"/>
    </source>
</evidence>
<evidence type="ECO:0000313" key="8">
    <source>
        <dbReference type="EMBL" id="AZF79271.1"/>
    </source>
</evidence>
<evidence type="ECO:0000313" key="13">
    <source>
        <dbReference type="Proteomes" id="UP000033057"/>
    </source>
</evidence>
<evidence type="ECO:0000313" key="5">
    <source>
        <dbReference type="EMBL" id="AZF71420.1"/>
    </source>
</evidence>
<dbReference type="Proteomes" id="UP000269431">
    <property type="component" value="Chromosome"/>
</dbReference>
<reference evidence="3" key="5">
    <citation type="submission" date="2018-10" db="EMBL/GenBank/DDBJ databases">
        <authorList>
            <person name="McCarthy S."/>
            <person name="Gradnigo J."/>
            <person name="Johnson T."/>
            <person name="Payne S."/>
            <person name="Lipzen A."/>
            <person name="Schackwitz W."/>
            <person name="Martin J."/>
            <person name="Moriyama E."/>
            <person name="Blum P."/>
        </authorList>
    </citation>
    <scope>NUCLEOTIDE SEQUENCE</scope>
    <source>
        <strain evidence="1">SARC-B</strain>
        <strain evidence="2">SARC-C</strain>
        <strain evidence="3">SULA</strain>
    </source>
</reference>
<evidence type="ECO:0000313" key="11">
    <source>
        <dbReference type="EMBL" id="QPG48680.1"/>
    </source>
</evidence>
<accession>A0A0E3MGU7</accession>
<dbReference type="InterPro" id="IPR017007">
    <property type="entry name" value="UCP032762"/>
</dbReference>
<dbReference type="EMBL" id="CP050869">
    <property type="protein sequence ID" value="QPG48680.1"/>
    <property type="molecule type" value="Genomic_DNA"/>
</dbReference>
<dbReference type="Proteomes" id="UP000282269">
    <property type="component" value="Chromosome"/>
</dbReference>
<dbReference type="AlphaFoldDB" id="A0A0E3MGU7"/>
<dbReference type="RefSeq" id="WP_009989750.1">
    <property type="nucleotide sequence ID" value="NZ_CP011055.2"/>
</dbReference>
<reference evidence="17 18" key="4">
    <citation type="journal article" date="2018" name="Proc. Natl. Acad. Sci. U.S.A.">
        <title>Nonmutational mechanism of inheritance in the Archaeon Sulfolobus solfataricus.</title>
        <authorList>
            <person name="Payne S."/>
            <person name="McCarthy S."/>
            <person name="Johnson T."/>
            <person name="North E."/>
            <person name="Blum P."/>
        </authorList>
    </citation>
    <scope>NUCLEOTIDE SEQUENCE [LARGE SCALE GENOMIC DNA]</scope>
    <source>
        <strain evidence="5 17">SARC-H</strain>
        <strain evidence="6 21">SARC-I</strain>
        <strain evidence="8 22">SARC-N</strain>
        <strain evidence="9 23">SARC-O</strain>
        <strain evidence="10 18">SUL120</strain>
        <strain evidence="4 19">SULG</strain>
        <strain evidence="7 20">SULM</strain>
    </source>
</reference>
<dbReference type="GeneID" id="44130052"/>
<dbReference type="EMBL" id="CP033235">
    <property type="protein sequence ID" value="AZF68800.1"/>
    <property type="molecule type" value="Genomic_DNA"/>
</dbReference>
<evidence type="ECO:0000313" key="7">
    <source>
        <dbReference type="EMBL" id="AZF76663.1"/>
    </source>
</evidence>
<reference evidence="16" key="3">
    <citation type="submission" date="2016-04" db="EMBL/GenBank/DDBJ databases">
        <authorList>
            <person name="Shah S.A."/>
            <person name="Garrett R.A."/>
        </authorList>
    </citation>
    <scope>NUCLEOTIDE SEQUENCE [LARGE SCALE GENOMIC DNA]</scope>
    <source>
        <strain evidence="16">ATCC 35091 / DSM 1616 / JCM 8930 / NBRC 15331 / P1</strain>
    </source>
</reference>
<evidence type="ECO:0000313" key="15">
    <source>
        <dbReference type="Proteomes" id="UP000033106"/>
    </source>
</evidence>
<dbReference type="EMBL" id="CP011056">
    <property type="protein sequence ID" value="AKA77013.1"/>
    <property type="molecule type" value="Genomic_DNA"/>
</dbReference>
<reference evidence="12" key="2">
    <citation type="submission" date="2016-04" db="EMBL/GenBank/DDBJ databases">
        <authorList>
            <person name="Evans L.H."/>
            <person name="Alamgir A."/>
            <person name="Owens N."/>
            <person name="Weber N.D."/>
            <person name="Virtaneva K."/>
            <person name="Barbian K."/>
            <person name="Babar A."/>
            <person name="Rosenke K."/>
        </authorList>
    </citation>
    <scope>NUCLEOTIDE SEQUENCE</scope>
    <source>
        <strain evidence="12">P1</strain>
    </source>
</reference>
<dbReference type="Proteomes" id="UP000033106">
    <property type="component" value="Chromosome"/>
</dbReference>
<evidence type="ECO:0000313" key="14">
    <source>
        <dbReference type="Proteomes" id="UP000033085"/>
    </source>
</evidence>
<dbReference type="EMBL" id="CP011057">
    <property type="protein sequence ID" value="AKA79705.1"/>
    <property type="molecule type" value="Genomic_DNA"/>
</dbReference>
<dbReference type="OMA" id="KVQALWP"/>
<dbReference type="Proteomes" id="UP000033085">
    <property type="component" value="Chromosome"/>
</dbReference>
<evidence type="ECO:0000313" key="10">
    <source>
        <dbReference type="EMBL" id="AZF84448.1"/>
    </source>
</evidence>
<organism evidence="3 15">
    <name type="scientific">Saccharolobus solfataricus</name>
    <name type="common">Sulfolobus solfataricus</name>
    <dbReference type="NCBI Taxonomy" id="2287"/>
    <lineage>
        <taxon>Archaea</taxon>
        <taxon>Thermoproteota</taxon>
        <taxon>Thermoprotei</taxon>
        <taxon>Sulfolobales</taxon>
        <taxon>Sulfolobaceae</taxon>
        <taxon>Saccharolobus</taxon>
    </lineage>
</organism>
<dbReference type="Proteomes" id="UP000273194">
    <property type="component" value="Chromosome"/>
</dbReference>
<dbReference type="OrthoDB" id="42118at2157"/>
<dbReference type="GeneID" id="1454153"/>
<evidence type="ECO:0000313" key="19">
    <source>
        <dbReference type="Proteomes" id="UP000273194"/>
    </source>
</evidence>
<evidence type="ECO:0000313" key="1">
    <source>
        <dbReference type="EMBL" id="AKA74317.1"/>
    </source>
</evidence>
<dbReference type="Proteomes" id="UP000278715">
    <property type="component" value="Chromosome"/>
</dbReference>
<dbReference type="PATRIC" id="fig|2287.6.peg.2177"/>
<dbReference type="EMBL" id="CP033236">
    <property type="protein sequence ID" value="AZF71420.1"/>
    <property type="molecule type" value="Genomic_DNA"/>
</dbReference>
<dbReference type="EMBL" id="CP033239">
    <property type="protein sequence ID" value="AZF79271.1"/>
    <property type="molecule type" value="Genomic_DNA"/>
</dbReference>
<dbReference type="Proteomes" id="UP000594632">
    <property type="component" value="Chromosome"/>
</dbReference>
<evidence type="ECO:0000313" key="18">
    <source>
        <dbReference type="Proteomes" id="UP000269431"/>
    </source>
</evidence>
<evidence type="ECO:0000313" key="12">
    <source>
        <dbReference type="EMBL" id="SAI84703.1"/>
    </source>
</evidence>
<dbReference type="KEGG" id="ssoa:SULA_2122"/>
<evidence type="ECO:0000313" key="3">
    <source>
        <dbReference type="EMBL" id="AKA79705.1"/>
    </source>
</evidence>
<dbReference type="Proteomes" id="UP000033057">
    <property type="component" value="Chromosome"/>
</dbReference>
<dbReference type="KEGG" id="ssof:SULC_2121"/>
<proteinExistence type="predicted"/>
<evidence type="ECO:0000313" key="21">
    <source>
        <dbReference type="Proteomes" id="UP000275843"/>
    </source>
</evidence>
<gene>
    <name evidence="11" type="ORF">HFC64_00565</name>
    <name evidence="12" type="ORF">SSOP1_1149</name>
    <name evidence="3" type="ORF">SULA_2122</name>
    <name evidence="1" type="ORF">SULB_2123</name>
    <name evidence="2" type="ORF">SULC_2121</name>
    <name evidence="4" type="ORF">SULG_10705</name>
    <name evidence="5" type="ORF">SULH_10705</name>
    <name evidence="6" type="ORF">SULI_10705</name>
    <name evidence="7" type="ORF">SULM_10695</name>
    <name evidence="8" type="ORF">SULN_10695</name>
    <name evidence="9" type="ORF">SULO_10705</name>
    <name evidence="10" type="ORF">SULZ_10645</name>
</gene>